<reference evidence="5" key="1">
    <citation type="journal article" date="2014" name="Int. J. Syst. Evol. Microbiol.">
        <title>Complete genome sequence of Corynebacterium casei LMG S-19264T (=DSM 44701T), isolated from a smear-ripened cheese.</title>
        <authorList>
            <consortium name="US DOE Joint Genome Institute (JGI-PGF)"/>
            <person name="Walter F."/>
            <person name="Albersmeier A."/>
            <person name="Kalinowski J."/>
            <person name="Ruckert C."/>
        </authorList>
    </citation>
    <scope>NUCLEOTIDE SEQUENCE</scope>
    <source>
        <strain evidence="5">JCM 4646</strain>
    </source>
</reference>
<dbReference type="CDD" id="cd07377">
    <property type="entry name" value="WHTH_GntR"/>
    <property type="match status" value="1"/>
</dbReference>
<dbReference type="Gene3D" id="1.20.120.530">
    <property type="entry name" value="GntR ligand-binding domain-like"/>
    <property type="match status" value="1"/>
</dbReference>
<feature type="domain" description="HTH gntR-type" evidence="4">
    <location>
        <begin position="14"/>
        <end position="81"/>
    </location>
</feature>
<dbReference type="EMBL" id="BNBO01000001">
    <property type="protein sequence ID" value="GHH59219.1"/>
    <property type="molecule type" value="Genomic_DNA"/>
</dbReference>
<comment type="caution">
    <text evidence="5">The sequence shown here is derived from an EMBL/GenBank/DDBJ whole genome shotgun (WGS) entry which is preliminary data.</text>
</comment>
<keyword evidence="1" id="KW-0805">Transcription regulation</keyword>
<dbReference type="Proteomes" id="UP000617734">
    <property type="component" value="Unassembled WGS sequence"/>
</dbReference>
<dbReference type="InterPro" id="IPR011711">
    <property type="entry name" value="GntR_C"/>
</dbReference>
<evidence type="ECO:0000313" key="5">
    <source>
        <dbReference type="EMBL" id="GHH59219.1"/>
    </source>
</evidence>
<dbReference type="InterPro" id="IPR036388">
    <property type="entry name" value="WH-like_DNA-bd_sf"/>
</dbReference>
<dbReference type="GeneID" id="95350760"/>
<keyword evidence="6" id="KW-1185">Reference proteome</keyword>
<dbReference type="SMART" id="SM00345">
    <property type="entry name" value="HTH_GNTR"/>
    <property type="match status" value="1"/>
</dbReference>
<dbReference type="GO" id="GO:0003677">
    <property type="term" value="F:DNA binding"/>
    <property type="evidence" value="ECO:0007669"/>
    <property type="project" value="UniProtKB-KW"/>
</dbReference>
<proteinExistence type="predicted"/>
<evidence type="ECO:0000259" key="4">
    <source>
        <dbReference type="PROSITE" id="PS50949"/>
    </source>
</evidence>
<reference evidence="5" key="2">
    <citation type="submission" date="2020-09" db="EMBL/GenBank/DDBJ databases">
        <authorList>
            <person name="Sun Q."/>
            <person name="Ohkuma M."/>
        </authorList>
    </citation>
    <scope>NUCLEOTIDE SEQUENCE</scope>
    <source>
        <strain evidence="5">JCM 4646</strain>
    </source>
</reference>
<dbReference type="RefSeq" id="WP_190208796.1">
    <property type="nucleotide sequence ID" value="NZ_BNBO01000001.1"/>
</dbReference>
<dbReference type="InterPro" id="IPR008920">
    <property type="entry name" value="TF_FadR/GntR_C"/>
</dbReference>
<sequence length="225" mass="24805">MEDEGARPSAGRGRVSPQAVVRAIREDLIRGVHRPGQRLTEETMAARYGVSRVPVREALRSLEAEGFLVSRPYAGIAVVELSDDEAEDLLEVRALLEPLGAGRAALRRTAEQVGRMKELVSLGMEAAEDGRLEELSRLNSRLHEVIAAASGSRTLSQLVTQLSDKIAWVYAAELPRRATDSWREHAEIVSAIDEGDQDRARELVARHIALAQSAYRRRRPEPEGG</sequence>
<dbReference type="InterPro" id="IPR000524">
    <property type="entry name" value="Tscrpt_reg_HTH_GntR"/>
</dbReference>
<name>A0A919FAW5_9ACTN</name>
<gene>
    <name evidence="5" type="ORF">GCM10018781_02030</name>
</gene>
<dbReference type="SUPFAM" id="SSF48008">
    <property type="entry name" value="GntR ligand-binding domain-like"/>
    <property type="match status" value="1"/>
</dbReference>
<dbReference type="PANTHER" id="PTHR43537:SF24">
    <property type="entry name" value="GLUCONATE OPERON TRANSCRIPTIONAL REPRESSOR"/>
    <property type="match status" value="1"/>
</dbReference>
<accession>A0A919FAW5</accession>
<dbReference type="SUPFAM" id="SSF46785">
    <property type="entry name" value="Winged helix' DNA-binding domain"/>
    <property type="match status" value="1"/>
</dbReference>
<keyword evidence="2" id="KW-0238">DNA-binding</keyword>
<dbReference type="Pfam" id="PF00392">
    <property type="entry name" value="GntR"/>
    <property type="match status" value="1"/>
</dbReference>
<dbReference type="PRINTS" id="PR00035">
    <property type="entry name" value="HTHGNTR"/>
</dbReference>
<dbReference type="PANTHER" id="PTHR43537">
    <property type="entry name" value="TRANSCRIPTIONAL REGULATOR, GNTR FAMILY"/>
    <property type="match status" value="1"/>
</dbReference>
<organism evidence="5 6">
    <name type="scientific">Kitasatospora indigofera</name>
    <dbReference type="NCBI Taxonomy" id="67307"/>
    <lineage>
        <taxon>Bacteria</taxon>
        <taxon>Bacillati</taxon>
        <taxon>Actinomycetota</taxon>
        <taxon>Actinomycetes</taxon>
        <taxon>Kitasatosporales</taxon>
        <taxon>Streptomycetaceae</taxon>
        <taxon>Kitasatospora</taxon>
    </lineage>
</organism>
<dbReference type="GO" id="GO:0003700">
    <property type="term" value="F:DNA-binding transcription factor activity"/>
    <property type="evidence" value="ECO:0007669"/>
    <property type="project" value="InterPro"/>
</dbReference>
<dbReference type="PROSITE" id="PS50949">
    <property type="entry name" value="HTH_GNTR"/>
    <property type="match status" value="1"/>
</dbReference>
<evidence type="ECO:0000256" key="1">
    <source>
        <dbReference type="ARBA" id="ARBA00023015"/>
    </source>
</evidence>
<dbReference type="AlphaFoldDB" id="A0A919FAW5"/>
<dbReference type="Pfam" id="PF07729">
    <property type="entry name" value="FCD"/>
    <property type="match status" value="1"/>
</dbReference>
<protein>
    <submittedName>
        <fullName evidence="5">Transcriptional regulator</fullName>
    </submittedName>
</protein>
<evidence type="ECO:0000256" key="2">
    <source>
        <dbReference type="ARBA" id="ARBA00023125"/>
    </source>
</evidence>
<evidence type="ECO:0000313" key="6">
    <source>
        <dbReference type="Proteomes" id="UP000617734"/>
    </source>
</evidence>
<keyword evidence="3" id="KW-0804">Transcription</keyword>
<dbReference type="Gene3D" id="1.10.10.10">
    <property type="entry name" value="Winged helix-like DNA-binding domain superfamily/Winged helix DNA-binding domain"/>
    <property type="match status" value="1"/>
</dbReference>
<evidence type="ECO:0000256" key="3">
    <source>
        <dbReference type="ARBA" id="ARBA00023163"/>
    </source>
</evidence>
<dbReference type="SMART" id="SM00895">
    <property type="entry name" value="FCD"/>
    <property type="match status" value="1"/>
</dbReference>
<dbReference type="InterPro" id="IPR036390">
    <property type="entry name" value="WH_DNA-bd_sf"/>
</dbReference>